<accession>A0AAF0IB42</accession>
<reference evidence="1" key="1">
    <citation type="journal article" date="2017" name="Nature">
        <title>Asgard archaea illuminate the origin of eukaryotic cellular complexity.</title>
        <authorList>
            <person name="Zaremba-Niedzwiedzka K."/>
            <person name="Caceres E.F."/>
            <person name="Saw J.H."/>
            <person name="Backstrom D."/>
            <person name="Juzokaite L."/>
            <person name="Vancaester E."/>
            <person name="Seitz K.W."/>
            <person name="Anantharaman K."/>
            <person name="Starnawski P."/>
            <person name="Kjeldsen K.U."/>
            <person name="Scott M.B."/>
            <person name="Nunoura T."/>
            <person name="Banfield J.F."/>
            <person name="Schramm A."/>
            <person name="Baker B.J."/>
            <person name="Spang A."/>
            <person name="Ettema T.J.G."/>
        </authorList>
    </citation>
    <scope>NUCLEOTIDE SEQUENCE</scope>
    <source>
        <strain evidence="1">LCB_4</strain>
    </source>
</reference>
<name>A0AAF0IB42_ODILC</name>
<dbReference type="Gene3D" id="1.25.40.10">
    <property type="entry name" value="Tetratricopeptide repeat domain"/>
    <property type="match status" value="1"/>
</dbReference>
<dbReference type="AlphaFoldDB" id="A0AAF0IB42"/>
<evidence type="ECO:0000313" key="1">
    <source>
        <dbReference type="EMBL" id="WEU40388.1"/>
    </source>
</evidence>
<sequence length="246" mass="28449">MAMLTATDALNDAINEKDPLIRSRKFYEACLLLFKAGRFNDALKYIENVTDSEQFINLITDEYFNTKLFEMSMSKTLKELLLKAEEKASSLNSLGDRIRMSLKISLSYFRIGLSQEAHRIVESILESLKKYNGGDRDSLLCTLVDVQSKISDLREARQAVSEIKNPYFKSLALLYIVKAFSFKEQTDEAILIANEIEDYIQRSNAFTYIAAALIRKKNIHEAELISELITVPVWRERIKHWINIYR</sequence>
<protein>
    <submittedName>
        <fullName evidence="1">Uncharacterized protein</fullName>
    </submittedName>
</protein>
<dbReference type="InterPro" id="IPR011990">
    <property type="entry name" value="TPR-like_helical_dom_sf"/>
</dbReference>
<dbReference type="EMBL" id="CP091871">
    <property type="protein sequence ID" value="WEU40388.1"/>
    <property type="molecule type" value="Genomic_DNA"/>
</dbReference>
<evidence type="ECO:0000313" key="2">
    <source>
        <dbReference type="Proteomes" id="UP000186851"/>
    </source>
</evidence>
<organism evidence="1 2">
    <name type="scientific">Odinarchaeota yellowstonii (strain LCB_4)</name>
    <dbReference type="NCBI Taxonomy" id="1841599"/>
    <lineage>
        <taxon>Archaea</taxon>
        <taxon>Promethearchaeati</taxon>
        <taxon>Candidatus Odinarchaeota</taxon>
        <taxon>Candidatus Odinarchaeia</taxon>
        <taxon>Candidatus Odinarchaeales</taxon>
        <taxon>Candidatus Odinarchaeaceae</taxon>
        <taxon>Candidatus Odinarchaeum</taxon>
    </lineage>
</organism>
<dbReference type="KEGG" id="oyw:OdinLCB4_000185"/>
<gene>
    <name evidence="1" type="ORF">OdinLCB4_000185</name>
</gene>
<proteinExistence type="predicted"/>
<dbReference type="Proteomes" id="UP000186851">
    <property type="component" value="Chromosome"/>
</dbReference>
<reference evidence="1" key="2">
    <citation type="journal article" date="2022" name="Nat. Microbiol.">
        <title>A closed Candidatus Odinarchaeum chromosome exposes Asgard archaeal viruses.</title>
        <authorList>
            <person name="Tamarit D."/>
            <person name="Caceres E.F."/>
            <person name="Krupovic M."/>
            <person name="Nijland R."/>
            <person name="Eme L."/>
            <person name="Robinson N.P."/>
            <person name="Ettema T.J.G."/>
        </authorList>
    </citation>
    <scope>NUCLEOTIDE SEQUENCE</scope>
    <source>
        <strain evidence="1">LCB_4</strain>
    </source>
</reference>